<feature type="compositionally biased region" description="Polar residues" evidence="9">
    <location>
        <begin position="407"/>
        <end position="429"/>
    </location>
</feature>
<dbReference type="EMBL" id="AMQN01009154">
    <property type="status" value="NOT_ANNOTATED_CDS"/>
    <property type="molecule type" value="Genomic_DNA"/>
</dbReference>
<evidence type="ECO:0000256" key="9">
    <source>
        <dbReference type="SAM" id="MobiDB-lite"/>
    </source>
</evidence>
<evidence type="ECO:0000256" key="5">
    <source>
        <dbReference type="ARBA" id="ARBA00023136"/>
    </source>
</evidence>
<feature type="transmembrane region" description="Helical" evidence="10">
    <location>
        <begin position="90"/>
        <end position="110"/>
    </location>
</feature>
<evidence type="ECO:0000313" key="11">
    <source>
        <dbReference type="EMBL" id="ELU01721.1"/>
    </source>
</evidence>
<dbReference type="EMBL" id="KB304756">
    <property type="protein sequence ID" value="ELU01721.1"/>
    <property type="molecule type" value="Genomic_DNA"/>
</dbReference>
<name>R7U6G4_CAPTE</name>
<gene>
    <name evidence="11" type="ORF">CAPTEDRAFT_200903</name>
</gene>
<feature type="region of interest" description="Disordered" evidence="9">
    <location>
        <begin position="217"/>
        <end position="429"/>
    </location>
</feature>
<dbReference type="GO" id="GO:0005886">
    <property type="term" value="C:plasma membrane"/>
    <property type="evidence" value="ECO:0007669"/>
    <property type="project" value="TreeGrafter"/>
</dbReference>
<feature type="transmembrane region" description="Helical" evidence="10">
    <location>
        <begin position="42"/>
        <end position="70"/>
    </location>
</feature>
<reference evidence="13" key="1">
    <citation type="submission" date="2012-12" db="EMBL/GenBank/DDBJ databases">
        <authorList>
            <person name="Hellsten U."/>
            <person name="Grimwood J."/>
            <person name="Chapman J.A."/>
            <person name="Shapiro H."/>
            <person name="Aerts A."/>
            <person name="Otillar R.P."/>
            <person name="Terry A.Y."/>
            <person name="Boore J.L."/>
            <person name="Simakov O."/>
            <person name="Marletaz F."/>
            <person name="Cho S.-J."/>
            <person name="Edsinger-Gonzales E."/>
            <person name="Havlak P."/>
            <person name="Kuo D.-H."/>
            <person name="Larsson T."/>
            <person name="Lv J."/>
            <person name="Arendt D."/>
            <person name="Savage R."/>
            <person name="Osoegawa K."/>
            <person name="de Jong P."/>
            <person name="Lindberg D.R."/>
            <person name="Seaver E.C."/>
            <person name="Weisblat D.A."/>
            <person name="Putnam N.H."/>
            <person name="Grigoriev I.V."/>
            <person name="Rokhsar D.S."/>
        </authorList>
    </citation>
    <scope>NUCLEOTIDE SEQUENCE</scope>
    <source>
        <strain evidence="13">I ESC-2004</strain>
    </source>
</reference>
<feature type="transmembrane region" description="Helical" evidence="10">
    <location>
        <begin position="122"/>
        <end position="146"/>
    </location>
</feature>
<keyword evidence="7" id="KW-0675">Receptor</keyword>
<feature type="compositionally biased region" description="Polar residues" evidence="9">
    <location>
        <begin position="470"/>
        <end position="484"/>
    </location>
</feature>
<evidence type="ECO:0000256" key="6">
    <source>
        <dbReference type="ARBA" id="ARBA00023157"/>
    </source>
</evidence>
<dbReference type="Proteomes" id="UP000014760">
    <property type="component" value="Unassembled WGS sequence"/>
</dbReference>
<dbReference type="OMA" id="AMHISEN"/>
<reference evidence="12" key="3">
    <citation type="submission" date="2015-06" db="UniProtKB">
        <authorList>
            <consortium name="EnsemblMetazoa"/>
        </authorList>
    </citation>
    <scope>IDENTIFICATION</scope>
</reference>
<feature type="region of interest" description="Disordered" evidence="9">
    <location>
        <begin position="470"/>
        <end position="534"/>
    </location>
</feature>
<protein>
    <recommendedName>
        <fullName evidence="14">G-protein coupled receptors family 1 profile domain-containing protein</fullName>
    </recommendedName>
</protein>
<dbReference type="SUPFAM" id="SSF81321">
    <property type="entry name" value="Family A G protein-coupled receptor-like"/>
    <property type="match status" value="1"/>
</dbReference>
<evidence type="ECO:0000256" key="7">
    <source>
        <dbReference type="ARBA" id="ARBA00023170"/>
    </source>
</evidence>
<dbReference type="STRING" id="283909.R7U6G4"/>
<keyword evidence="2 10" id="KW-0812">Transmembrane</keyword>
<sequence length="645" mass="70358">MSYPYAMSLACGDLINCMLVMPTAVINAYIGDLPGEVLLCRVWLAVDLWLTASMGLHLCLLAVDLCLLLVRRSPTCFSAQSTCSVRLKLVTAWGVSGATALGPLLWNLLWTPCPSRCVPSGAVFGIVSTSACFAMPASLLAVTCVISHVMLKRNWAAYTEVSGKAQRASQREKEIQTLQQAVNNFTSISADVDLHSMLSTDRDDNVTKEPSLMRKLSRRLSSRRAVAAAAKTEAPSSPKLDRHPSLRYSIKRGGGPTQGSQRSIRGSMQRKEKSEGGCTMPLLLPSAGSALSVDSKDYSNDDDSGRTPEELDDRTICNMLLAENPPQNNRSSFKRRSGSHRGSKRQSKKSLGAPPSSPTLDRHPSLRYSIKRPRTPRADADGKKSSSFKRSPSTRSQRSFFSRTPSVRSNVSRTPSQHSQCRTPYNRSPQILKMTSLAADYPMQQQQPPPAQQTTDTVFAFPEPSMLSSREASPLLNTRPNEINQPIEIDTETPETPSSGLRSPVVTLQAATPTKSLQSDANGRSGPAGSSRNVVEPTAQEGMLMARANSIESLDGGDAAVDGETLRSQRRVLHVLGALSVCFVVTHLPSYVTMVLESACQERHAPHCAQPAVFFALQWIAYMCSLLNPVVFFAFHKELIQKLRP</sequence>
<keyword evidence="3 10" id="KW-1133">Transmembrane helix</keyword>
<dbReference type="GO" id="GO:0043410">
    <property type="term" value="P:positive regulation of MAPK cascade"/>
    <property type="evidence" value="ECO:0007669"/>
    <property type="project" value="TreeGrafter"/>
</dbReference>
<dbReference type="AlphaFoldDB" id="R7U6G4"/>
<dbReference type="CDD" id="cd00637">
    <property type="entry name" value="7tm_classA_rhodopsin-like"/>
    <property type="match status" value="1"/>
</dbReference>
<feature type="compositionally biased region" description="Low complexity" evidence="9">
    <location>
        <begin position="388"/>
        <end position="406"/>
    </location>
</feature>
<feature type="compositionally biased region" description="Low complexity" evidence="9">
    <location>
        <begin position="223"/>
        <end position="238"/>
    </location>
</feature>
<keyword evidence="6" id="KW-1015">Disulfide bond</keyword>
<evidence type="ECO:0000256" key="3">
    <source>
        <dbReference type="ARBA" id="ARBA00022989"/>
    </source>
</evidence>
<evidence type="ECO:0000256" key="1">
    <source>
        <dbReference type="ARBA" id="ARBA00004141"/>
    </source>
</evidence>
<evidence type="ECO:0008006" key="14">
    <source>
        <dbReference type="Google" id="ProtNLM"/>
    </source>
</evidence>
<keyword evidence="13" id="KW-1185">Reference proteome</keyword>
<dbReference type="PANTHER" id="PTHR24248">
    <property type="entry name" value="ADRENERGIC RECEPTOR-RELATED G-PROTEIN COUPLED RECEPTOR"/>
    <property type="match status" value="1"/>
</dbReference>
<evidence type="ECO:0000256" key="8">
    <source>
        <dbReference type="ARBA" id="ARBA00023224"/>
    </source>
</evidence>
<feature type="compositionally biased region" description="Basic and acidic residues" evidence="9">
    <location>
        <begin position="294"/>
        <end position="315"/>
    </location>
</feature>
<evidence type="ECO:0000256" key="10">
    <source>
        <dbReference type="SAM" id="Phobius"/>
    </source>
</evidence>
<evidence type="ECO:0000256" key="4">
    <source>
        <dbReference type="ARBA" id="ARBA00023040"/>
    </source>
</evidence>
<keyword evidence="5 10" id="KW-0472">Membrane</keyword>
<organism evidence="11">
    <name type="scientific">Capitella teleta</name>
    <name type="common">Polychaete worm</name>
    <dbReference type="NCBI Taxonomy" id="283909"/>
    <lineage>
        <taxon>Eukaryota</taxon>
        <taxon>Metazoa</taxon>
        <taxon>Spiralia</taxon>
        <taxon>Lophotrochozoa</taxon>
        <taxon>Annelida</taxon>
        <taxon>Polychaeta</taxon>
        <taxon>Sedentaria</taxon>
        <taxon>Scolecida</taxon>
        <taxon>Capitellidae</taxon>
        <taxon>Capitella</taxon>
    </lineage>
</organism>
<keyword evidence="4" id="KW-0297">G-protein coupled receptor</keyword>
<keyword evidence="8" id="KW-0807">Transducer</keyword>
<feature type="compositionally biased region" description="Polar residues" evidence="9">
    <location>
        <begin position="509"/>
        <end position="533"/>
    </location>
</feature>
<reference evidence="11 13" key="2">
    <citation type="journal article" date="2013" name="Nature">
        <title>Insights into bilaterian evolution from three spiralian genomes.</title>
        <authorList>
            <person name="Simakov O."/>
            <person name="Marletaz F."/>
            <person name="Cho S.J."/>
            <person name="Edsinger-Gonzales E."/>
            <person name="Havlak P."/>
            <person name="Hellsten U."/>
            <person name="Kuo D.H."/>
            <person name="Larsson T."/>
            <person name="Lv J."/>
            <person name="Arendt D."/>
            <person name="Savage R."/>
            <person name="Osoegawa K."/>
            <person name="de Jong P."/>
            <person name="Grimwood J."/>
            <person name="Chapman J.A."/>
            <person name="Shapiro H."/>
            <person name="Aerts A."/>
            <person name="Otillar R.P."/>
            <person name="Terry A.Y."/>
            <person name="Boore J.L."/>
            <person name="Grigoriev I.V."/>
            <person name="Lindberg D.R."/>
            <person name="Seaver E.C."/>
            <person name="Weisblat D.A."/>
            <person name="Putnam N.H."/>
            <person name="Rokhsar D.S."/>
        </authorList>
    </citation>
    <scope>NUCLEOTIDE SEQUENCE</scope>
    <source>
        <strain evidence="11 13">I ESC-2004</strain>
    </source>
</reference>
<feature type="transmembrane region" description="Helical" evidence="10">
    <location>
        <begin position="612"/>
        <end position="635"/>
    </location>
</feature>
<dbReference type="GO" id="GO:0071880">
    <property type="term" value="P:adenylate cyclase-activating adrenergic receptor signaling pathway"/>
    <property type="evidence" value="ECO:0007669"/>
    <property type="project" value="TreeGrafter"/>
</dbReference>
<dbReference type="InterPro" id="IPR000276">
    <property type="entry name" value="GPCR_Rhodpsn"/>
</dbReference>
<evidence type="ECO:0000313" key="12">
    <source>
        <dbReference type="EnsemblMetazoa" id="CapteP200903"/>
    </source>
</evidence>
<feature type="transmembrane region" description="Helical" evidence="10">
    <location>
        <begin position="572"/>
        <end position="592"/>
    </location>
</feature>
<feature type="compositionally biased region" description="Basic residues" evidence="9">
    <location>
        <begin position="332"/>
        <end position="348"/>
    </location>
</feature>
<dbReference type="Gene3D" id="1.20.1070.10">
    <property type="entry name" value="Rhodopsin 7-helix transmembrane proteins"/>
    <property type="match status" value="2"/>
</dbReference>
<dbReference type="HOGENOM" id="CLU_424693_0_0_1"/>
<dbReference type="Pfam" id="PF00001">
    <property type="entry name" value="7tm_1"/>
    <property type="match status" value="2"/>
</dbReference>
<accession>R7U6G4</accession>
<evidence type="ECO:0000256" key="2">
    <source>
        <dbReference type="ARBA" id="ARBA00022692"/>
    </source>
</evidence>
<feature type="compositionally biased region" description="Low complexity" evidence="9">
    <location>
        <begin position="281"/>
        <end position="292"/>
    </location>
</feature>
<dbReference type="PANTHER" id="PTHR24248:SF199">
    <property type="entry name" value="IP13425P-RELATED"/>
    <property type="match status" value="1"/>
</dbReference>
<feature type="transmembrane region" description="Helical" evidence="10">
    <location>
        <begin position="7"/>
        <end position="30"/>
    </location>
</feature>
<evidence type="ECO:0000313" key="13">
    <source>
        <dbReference type="Proteomes" id="UP000014760"/>
    </source>
</evidence>
<comment type="subcellular location">
    <subcellularLocation>
        <location evidence="1">Membrane</location>
        <topology evidence="1">Multi-pass membrane protein</topology>
    </subcellularLocation>
</comment>
<proteinExistence type="predicted"/>
<dbReference type="EnsemblMetazoa" id="CapteT200903">
    <property type="protein sequence ID" value="CapteP200903"/>
    <property type="gene ID" value="CapteG200903"/>
</dbReference>
<dbReference type="GO" id="GO:0008227">
    <property type="term" value="F:G protein-coupled amine receptor activity"/>
    <property type="evidence" value="ECO:0007669"/>
    <property type="project" value="UniProtKB-ARBA"/>
</dbReference>